<sequence>MPEKNNIIHRSSINNIYKIINLHEIYKINIKNISIIFTFKNYYLQYYLFINNVNKEFNITNFEISNIIKMIEVIKKHNFFNIEKNIIEFVKTNIKNFKDVAGVFDILSACNIKDNKDLDFFRKYFGYNLIYKNYKQLLKLHSLNNLPLILKLIQNNKICYNKILEIYKKLNFYLKNKVLDNGFIFCCSFFYCLLDYHVEILDDTYKEFLSGFCVYLFEIIINYKSYEIFNLEDIQVLVNLINILYELSNEKFKHGFYIKTIEKIIEFSTDIYEDQIKFTFLLQILYVELKQKIHYIDTLKQIYDKLKFMTLSSCSISFTEHNFICKKFLHYKYKVLDRLNSVLHMQYDKIALYNDLFNNDRFNYIILQSISASVDFIIDNLIILINNSEYKIQFIDFIFKYGNISYMYLYLISIKEDYKVVLLFIKKYTSFNNNQNFVEFNMNINKCSIEKYTELLSLIYFKYISIDNLNVNKSRIYLIKKIITFKKIINLIIKEIKKILGYNDNVILLLYFVINSEIEINQEEIIFLYRYLIKILNNFVKFNTNYDNINMKVIHEKIEINYFEYKILSTKIKTENLLVNICVDLLNKYKSDNKFELIKEHTYYNFIILLVYSKVYNKNFDCFIKKMLEFIFICKKKERRKIYNLYNNKKCSFIKSYNNKIYL</sequence>
<dbReference type="HOGENOM" id="CLU_027090_0_0_1"/>
<gene>
    <name evidence="1" type="ORF">NAPIS_ORF01365</name>
</gene>
<proteinExistence type="predicted"/>
<keyword evidence="2" id="KW-1185">Reference proteome</keyword>
<protein>
    <submittedName>
        <fullName evidence="1">Uncharacterized protein</fullName>
    </submittedName>
</protein>
<name>T0MD00_9MICR</name>
<evidence type="ECO:0000313" key="2">
    <source>
        <dbReference type="Proteomes" id="UP000053780"/>
    </source>
</evidence>
<accession>T0MD00</accession>
<dbReference type="VEuPathDB" id="MicrosporidiaDB:NAPIS_ORF01365"/>
<dbReference type="AlphaFoldDB" id="T0MD00"/>
<dbReference type="Proteomes" id="UP000053780">
    <property type="component" value="Unassembled WGS sequence"/>
</dbReference>
<dbReference type="OrthoDB" id="2191694at2759"/>
<evidence type="ECO:0000313" key="1">
    <source>
        <dbReference type="EMBL" id="EQB61076.1"/>
    </source>
</evidence>
<organism evidence="1 2">
    <name type="scientific">Vairimorpha apis BRL 01</name>
    <dbReference type="NCBI Taxonomy" id="1037528"/>
    <lineage>
        <taxon>Eukaryota</taxon>
        <taxon>Fungi</taxon>
        <taxon>Fungi incertae sedis</taxon>
        <taxon>Microsporidia</taxon>
        <taxon>Nosematidae</taxon>
        <taxon>Vairimorpha</taxon>
    </lineage>
</organism>
<dbReference type="EMBL" id="KE647181">
    <property type="protein sequence ID" value="EQB61076.1"/>
    <property type="molecule type" value="Genomic_DNA"/>
</dbReference>
<reference evidence="1 2" key="1">
    <citation type="journal article" date="2013" name="BMC Genomics">
        <title>Genome sequencing and comparative genomics of honey bee microsporidia, Nosema apis reveal novel insights into host-parasite interactions.</title>
        <authorList>
            <person name="Chen Yp."/>
            <person name="Pettis J.S."/>
            <person name="Zhao Y."/>
            <person name="Liu X."/>
            <person name="Tallon L.J."/>
            <person name="Sadzewicz L.D."/>
            <person name="Li R."/>
            <person name="Zheng H."/>
            <person name="Huang S."/>
            <person name="Zhang X."/>
            <person name="Hamilton M.C."/>
            <person name="Pernal S.F."/>
            <person name="Melathopoulos A.P."/>
            <person name="Yan X."/>
            <person name="Evans J.D."/>
        </authorList>
    </citation>
    <scope>NUCLEOTIDE SEQUENCE [LARGE SCALE GENOMIC DNA]</scope>
    <source>
        <strain evidence="1 2">BRL 01</strain>
    </source>
</reference>